<keyword evidence="4" id="KW-1185">Reference proteome</keyword>
<feature type="region of interest" description="Disordered" evidence="1">
    <location>
        <begin position="2080"/>
        <end position="2099"/>
    </location>
</feature>
<dbReference type="Pfam" id="PF14649">
    <property type="entry name" value="Spatacsin_C"/>
    <property type="match status" value="1"/>
</dbReference>
<proteinExistence type="predicted"/>
<evidence type="ECO:0000256" key="1">
    <source>
        <dbReference type="SAM" id="MobiDB-lite"/>
    </source>
</evidence>
<evidence type="ECO:0000259" key="2">
    <source>
        <dbReference type="Pfam" id="PF14649"/>
    </source>
</evidence>
<evidence type="ECO:0000313" key="4">
    <source>
        <dbReference type="Proteomes" id="UP001154282"/>
    </source>
</evidence>
<dbReference type="Proteomes" id="UP001154282">
    <property type="component" value="Unassembled WGS sequence"/>
</dbReference>
<name>A0AAV0RF41_9ROSI</name>
<dbReference type="InterPro" id="IPR028103">
    <property type="entry name" value="Spatacsin"/>
</dbReference>
<dbReference type="InterPro" id="IPR028107">
    <property type="entry name" value="Spatacsin_C_dom"/>
</dbReference>
<evidence type="ECO:0000313" key="3">
    <source>
        <dbReference type="EMBL" id="CAI0554928.1"/>
    </source>
</evidence>
<protein>
    <recommendedName>
        <fullName evidence="2">Spatacsin C-terminal domain-containing protein</fullName>
    </recommendedName>
</protein>
<feature type="region of interest" description="Disordered" evidence="1">
    <location>
        <begin position="88"/>
        <end position="116"/>
    </location>
</feature>
<gene>
    <name evidence="3" type="ORF">LITE_LOCUS47385</name>
</gene>
<dbReference type="EMBL" id="CAMGYJ010000010">
    <property type="protein sequence ID" value="CAI0554928.1"/>
    <property type="molecule type" value="Genomic_DNA"/>
</dbReference>
<dbReference type="PANTHER" id="PTHR13650:SF0">
    <property type="entry name" value="SPATACSIN"/>
    <property type="match status" value="1"/>
</dbReference>
<feature type="region of interest" description="Disordered" evidence="1">
    <location>
        <begin position="1964"/>
        <end position="1983"/>
    </location>
</feature>
<feature type="domain" description="Spatacsin C-terminal" evidence="2">
    <location>
        <begin position="2791"/>
        <end position="3083"/>
    </location>
</feature>
<dbReference type="PANTHER" id="PTHR13650">
    <property type="entry name" value="SPATACSIN"/>
    <property type="match status" value="1"/>
</dbReference>
<comment type="caution">
    <text evidence="3">The sequence shown here is derived from an EMBL/GenBank/DDBJ whole genome shotgun (WGS) entry which is preliminary data.</text>
</comment>
<reference evidence="3" key="1">
    <citation type="submission" date="2022-08" db="EMBL/GenBank/DDBJ databases">
        <authorList>
            <person name="Gutierrez-Valencia J."/>
        </authorList>
    </citation>
    <scope>NUCLEOTIDE SEQUENCE</scope>
</reference>
<accession>A0AAV0RF41</accession>
<sequence>MTIRNRMEHSQGLAVLQLLKWGPSGFEHKLSDYREGFISPTREQLLLLSYQNEALLLPLDTGNFPSRNMSQGLPNQSSLAFCSGTSREANSLDSKDDTPCTSDSAVGSDSDSSGVHKSTRTSYSFLSGVNSQAWGICGDSCSKPDNDSFRDLLFISNGHQVVVHAFRQRDKTVEKDTSVSEDQSKQGRWVEWGPASTSVQNMEAEGFFGLSSEVTDANMAVNKAHENGEEAEHLCTENVVHESSAGIASKKWLCSFSTKAETAESDGKLWTRFPERGSFPNSAEVVSFRLFGSDSSLLNFVTHGSLSDTVVGKSHGLSDSIGVHSCKCSRVFTNCTYSLVGFVLSLVDSFFNDPEDDAKRTSTKAVLVVASLHCEGIKWVSSVKLKESFEAEPLAEWTDFCFSNNLLVCLGKHGLIYFYASLSGEFVAQIDILQASGLNPQPYILGQDRANVRMFKKLLVASHTTLIAAVDGCGLIYVICAGKYLPDEHNPRDRLPPYFRNSELGMFVGWEVGSMDIGCQRIFLASAFKRGGNRSSFNDSKLDLLRSIQQLGHSGKGMQEALRSHRFSAASKTGIHHFGDTEANAHPIREVFLPTKRFGENVNICFSALGITQFLRRHNLDSQRSNQLLHLSLRKNTTICDDELLNSKSKLCSLEEKIEAFVGEAVGCNFQGSLYLVTEIGISVVLPSISVSPNFLPVETIGYRPQNMKSECSSHVQGTLCVAEPSQPFSPWKVEILDRIILHEGPEVADGLCLQNGWNLKVSRLRRLQLALDYLKFDEIKQSLEMLMDLNLAEEGILRLLFAAVYLMSLGNGNDVEVSAASRLLALATSFTTQIIRNDGLHEHNKGVYNSNSPKMASLFSLPSVSPENVHDGMDNCQRLYNMGHFLEIVRNLQYRLGSMSKQTGQRLVDGRDGLNLPEVNSYPDESQLALVLPDAASLETLNHQELQIYESATGPSNDKLALVPSDSVDDRFNPQDPNMASLVVSSVRNNVLPLENPKEMIARWKLDNLDLKTVVKDALHSGRLPLAVLQLHLHRSKERDSDKEPPDTFGEVREIGRAIAYDLFLKGETGLAVATLQRLGEDTETCLKQLLFGTVRRSLRVQVAEEMRRYGYLETYEWKILEKIMLIERLYPSSSFWRTFHGRQNASKDVLDSPIRMSLLNSLPHSDAVVECGEIDGVVLGSWTTISENPPAAEADEDVAQAGYWAAAVVWSGAWDQRTIDRIVLDQPFLMGVHVLWESQLEYYVSHNDKDETLKLVDVIPSSVLTNGSLQITMDGPQQTPFSPYSSESPDYGNYITIEEIDAVCLDFPGVKIVRFPVSAMCSTWLRTAIELELAKKKIFLKEYWEGTAEIVGLLARIGFISSRLKNILLEDEASTDSNVLAVKPSVGTMQGLHKLVIHHCVQYNLPNLLDLYIDLHRMALDNDVLSSLIEAAGDCQWAKWLILSRIKGREYDSSFCNARTILSRNVSSDSNLGTLEINDIIHSVDDIAEGGGEMAALATLMYAPIPIQNCLCSGSVTRHGSSAQCTMENLRPTLQQFPTLQRALVAASFKQDRASNFLGLNTNNVLSSYLKWRDNVFFSSARDTSLLQMLPCWFPKSVRRLIQLYIQGPLGWQSLLGMPPGDSLFHRDIDFYIPEEEHTEISPVAWEATVQKHVQEELYGSLLEETGLGLEHHLHRGRALAAFNHVLGVRLQKLKKEGEPGSSPHGQNNVQSDVQMLLAPLVSSEEALLSSVIPLAITHFEDSVLVASCTFLLELCGLSASMVRVDVACLKRISSFYKLRKNHENYGQISPKGSAFHLVSPEDDKAESLARSLADEYLHGDYARADKLKQSSKSMTGNRPSRALMLVLYHLEKASLPTITDGKTCGSWLSTGNGDGAELRSQQKAASQHWNLVTVFCQMHQLPLSTKYLAVLARDNDWVGFLSEAQVGGYPFDTVLQVASKEFGDARLKIHILTVLKSMQSKKTGSPSASDSGERSSPCSDDNNILIPLELFRVLADCEKQNNPGTALLRKAKEMSWSTLAMVASCFPEVPPLTCLTVWLEITAARETSSIKVNNITSQIADNVGAAVEATNSLPTGSAAPTCHYNRQSPKRRRLIEPISENKLPEPRDVSGVSNGVERSISQDVIAGEESKVQVGEQNSDDSGEGPVSLSKMVAVLCEQKLFLPLLRAFEMFLPACSLLPFLRALQAFSQMRLSEASAHLGSFSARIRDEPSSLQSNVRKEVHVGVQWISSTAVRAADAMLSTCPSAYEKRCLLQLLAATEFGDGGSAATYYRQLYWKINLAEPSLRKEDGLNLGNESLDDASLLEALEKNGLWEQARNWARQLGASGGAWKSAIHHVTETQAESMVAEWKEFLWDVPEERVALWGHCQTLFIRYSFPPLQAGLFFLKHAESVEKDLPAKELHELLLLSLQWLSGMITLSNPVYPLYLLREIETRVWLLAVESEAQIKSDGEFVSTASTRDPAVGHPSNMIDKTASLVSKMDGHINAMKNRSTIEKHDSRENNGMLHLKNQVADASSSAAGGSMKTKRRTKGYFHPKRSDAEEIFSSSVTSRSDLPLQDESGEKIEVSFSKWEEQIGTEEMERAVLSLLEFGQISAAKQLQHKLSPSEMPPEFVLVDACLMIAAISTPCSKVSVSMLNEDVRAVMQSYNLCTDQHLIDPIEVLESLIPIFTEGRGRGICKRIIAVVKAANVLGLYFSEAFDKQPLELLQLLSLKAQESFDEALLLVQTHSMPASSIAQILAESFLKGVLAAHRGGYMDSQMEEGPAPLLWRFADFLKWAKLCPSEPEIGHALMRLVITGQEIPHACEVELLILSHHFYKSSACLDGVDVLVALAATRVEAYVSEGDYSCLARLLTGVGNFQALYFVLGILIENGQLDLLLQKFTAAAETDSETAVAVEGFRMAVLTALKHFNPKDLDAFDMVYNHFNMKHEIGALLESRARSSSEQWFRRYYKDQNEELLEAMRYFIEAAEVYFSMDAGNKTRSACASASLVSLQIRMPDTTRWLNLSETNARRLLVEQSQFQEALIVAEAYGLNQPGEWVLVLWNQMLKPELTEAFVAEFVAVLPLQPSTLIELARFYRAEVAARGDQSQFSVWLTGGGMPAEWAKHLGRSFRCLLKVTWDLRLRVQLASIATGFTDVVDACMNALDKVPENGGPLVLRKGHGGGYLPLM</sequence>
<feature type="compositionally biased region" description="Low complexity" evidence="1">
    <location>
        <begin position="102"/>
        <end position="115"/>
    </location>
</feature>
<dbReference type="GO" id="GO:0005737">
    <property type="term" value="C:cytoplasm"/>
    <property type="evidence" value="ECO:0007669"/>
    <property type="project" value="TreeGrafter"/>
</dbReference>
<organism evidence="3 4">
    <name type="scientific">Linum tenue</name>
    <dbReference type="NCBI Taxonomy" id="586396"/>
    <lineage>
        <taxon>Eukaryota</taxon>
        <taxon>Viridiplantae</taxon>
        <taxon>Streptophyta</taxon>
        <taxon>Embryophyta</taxon>
        <taxon>Tracheophyta</taxon>
        <taxon>Spermatophyta</taxon>
        <taxon>Magnoliopsida</taxon>
        <taxon>eudicotyledons</taxon>
        <taxon>Gunneridae</taxon>
        <taxon>Pentapetalae</taxon>
        <taxon>rosids</taxon>
        <taxon>fabids</taxon>
        <taxon>Malpighiales</taxon>
        <taxon>Linaceae</taxon>
        <taxon>Linum</taxon>
    </lineage>
</organism>